<dbReference type="EMBL" id="CAJVQC010163137">
    <property type="protein sequence ID" value="CAG8848958.1"/>
    <property type="molecule type" value="Genomic_DNA"/>
</dbReference>
<protein>
    <submittedName>
        <fullName evidence="1">5592_t:CDS:1</fullName>
    </submittedName>
</protein>
<dbReference type="Proteomes" id="UP000789920">
    <property type="component" value="Unassembled WGS sequence"/>
</dbReference>
<evidence type="ECO:0000313" key="1">
    <source>
        <dbReference type="EMBL" id="CAG8848958.1"/>
    </source>
</evidence>
<gene>
    <name evidence="1" type="ORF">RPERSI_LOCUS35378</name>
</gene>
<evidence type="ECO:0000313" key="2">
    <source>
        <dbReference type="Proteomes" id="UP000789920"/>
    </source>
</evidence>
<name>A0ACA9SYE4_9GLOM</name>
<reference evidence="1" key="1">
    <citation type="submission" date="2021-06" db="EMBL/GenBank/DDBJ databases">
        <authorList>
            <person name="Kallberg Y."/>
            <person name="Tangrot J."/>
            <person name="Rosling A."/>
        </authorList>
    </citation>
    <scope>NUCLEOTIDE SEQUENCE</scope>
    <source>
        <strain evidence="1">MA461A</strain>
    </source>
</reference>
<organism evidence="1 2">
    <name type="scientific">Racocetra persica</name>
    <dbReference type="NCBI Taxonomy" id="160502"/>
    <lineage>
        <taxon>Eukaryota</taxon>
        <taxon>Fungi</taxon>
        <taxon>Fungi incertae sedis</taxon>
        <taxon>Mucoromycota</taxon>
        <taxon>Glomeromycotina</taxon>
        <taxon>Glomeromycetes</taxon>
        <taxon>Diversisporales</taxon>
        <taxon>Gigasporaceae</taxon>
        <taxon>Racocetra</taxon>
    </lineage>
</organism>
<keyword evidence="2" id="KW-1185">Reference proteome</keyword>
<feature type="non-terminal residue" evidence="1">
    <location>
        <position position="1"/>
    </location>
</feature>
<comment type="caution">
    <text evidence="1">The sequence shown here is derived from an EMBL/GenBank/DDBJ whole genome shotgun (WGS) entry which is preliminary data.</text>
</comment>
<accession>A0ACA9SYE4</accession>
<sequence length="112" mass="13264">RSRSDEEAIMMGKEYRNFVYSLLLDNNIKDLLASDLKINWICDEWRQCFIDDGRAPHIYNLANAKPMTTNNLTKHSLVQNELGETLFNMGLVTYWNMRTIKHKQFPRKKLID</sequence>
<feature type="non-terminal residue" evidence="1">
    <location>
        <position position="112"/>
    </location>
</feature>
<proteinExistence type="predicted"/>